<feature type="region of interest" description="Disordered" evidence="3">
    <location>
        <begin position="14"/>
        <end position="90"/>
    </location>
</feature>
<dbReference type="AlphaFoldDB" id="A0A8C6SW61"/>
<dbReference type="PANTHER" id="PTHR46746">
    <property type="entry name" value="KILLER CELL LECTIN-LIKE RECEPTOR SUBFAMILY F MEMBER 2"/>
    <property type="match status" value="1"/>
</dbReference>
<keyword evidence="4" id="KW-1133">Transmembrane helix</keyword>
<dbReference type="InterPro" id="IPR001304">
    <property type="entry name" value="C-type_lectin-like"/>
</dbReference>
<dbReference type="SMART" id="SM00034">
    <property type="entry name" value="CLECT"/>
    <property type="match status" value="1"/>
</dbReference>
<dbReference type="Gene3D" id="3.10.100.10">
    <property type="entry name" value="Mannose-Binding Protein A, subunit A"/>
    <property type="match status" value="1"/>
</dbReference>
<name>A0A8C6SW61_9GOBI</name>
<feature type="transmembrane region" description="Helical" evidence="4">
    <location>
        <begin position="95"/>
        <end position="117"/>
    </location>
</feature>
<dbReference type="GO" id="GO:0030246">
    <property type="term" value="F:carbohydrate binding"/>
    <property type="evidence" value="ECO:0007669"/>
    <property type="project" value="UniProtKB-KW"/>
</dbReference>
<dbReference type="InterPro" id="IPR016187">
    <property type="entry name" value="CTDL_fold"/>
</dbReference>
<dbReference type="SUPFAM" id="SSF56436">
    <property type="entry name" value="C-type lectin-like"/>
    <property type="match status" value="1"/>
</dbReference>
<dbReference type="Proteomes" id="UP000694523">
    <property type="component" value="Unplaced"/>
</dbReference>
<dbReference type="InterPro" id="IPR016186">
    <property type="entry name" value="C-type_lectin-like/link_sf"/>
</dbReference>
<dbReference type="Ensembl" id="ENSNMLT00000012796.1">
    <property type="protein sequence ID" value="ENSNMLP00000011310.1"/>
    <property type="gene ID" value="ENSNMLG00000007760.1"/>
</dbReference>
<evidence type="ECO:0000256" key="3">
    <source>
        <dbReference type="SAM" id="MobiDB-lite"/>
    </source>
</evidence>
<dbReference type="Pfam" id="PF00059">
    <property type="entry name" value="Lectin_C"/>
    <property type="match status" value="1"/>
</dbReference>
<evidence type="ECO:0000259" key="5">
    <source>
        <dbReference type="PROSITE" id="PS50041"/>
    </source>
</evidence>
<evidence type="ECO:0000313" key="7">
    <source>
        <dbReference type="Proteomes" id="UP000694523"/>
    </source>
</evidence>
<feature type="domain" description="C-type lectin" evidence="5">
    <location>
        <begin position="170"/>
        <end position="245"/>
    </location>
</feature>
<keyword evidence="4" id="KW-0472">Membrane</keyword>
<proteinExistence type="predicted"/>
<evidence type="ECO:0000256" key="2">
    <source>
        <dbReference type="ARBA" id="ARBA00023157"/>
    </source>
</evidence>
<reference evidence="6" key="1">
    <citation type="submission" date="2025-08" db="UniProtKB">
        <authorList>
            <consortium name="Ensembl"/>
        </authorList>
    </citation>
    <scope>IDENTIFICATION</scope>
</reference>
<keyword evidence="1" id="KW-0430">Lectin</keyword>
<sequence>MSGDVLYSDVKFVKKGKGPSSSNQEDVTYSEVRRATPKPTNVNSPQDDDVTYSMVTIAPAQRKAEEREEEATYAEVQTGSQPNSPPGKSNTKKRVAIGLLIFLLVLAIILIVIAWHIPEWTNALQTASNSTETAITPTTTPTSTNTKKTTTSGATSCPLKLPCDTGWKLNGTKCYHFSTTKSSWNQSRDECKEKRGYLVKIDSREEQEFVFNQLIKGYRFWIGLTDSETEGQWKWTDGSALDQRWDMNIQILNLLNPVCYVTTL</sequence>
<evidence type="ECO:0000256" key="1">
    <source>
        <dbReference type="ARBA" id="ARBA00022734"/>
    </source>
</evidence>
<evidence type="ECO:0000256" key="4">
    <source>
        <dbReference type="SAM" id="Phobius"/>
    </source>
</evidence>
<keyword evidence="4" id="KW-0812">Transmembrane</keyword>
<reference evidence="6" key="2">
    <citation type="submission" date="2025-09" db="UniProtKB">
        <authorList>
            <consortium name="Ensembl"/>
        </authorList>
    </citation>
    <scope>IDENTIFICATION</scope>
</reference>
<evidence type="ECO:0000313" key="6">
    <source>
        <dbReference type="Ensembl" id="ENSNMLP00000011310.1"/>
    </source>
</evidence>
<protein>
    <recommendedName>
        <fullName evidence="5">C-type lectin domain-containing protein</fullName>
    </recommendedName>
</protein>
<dbReference type="InterPro" id="IPR051379">
    <property type="entry name" value="C-type_Lectin_Receptor_IMM"/>
</dbReference>
<dbReference type="PANTHER" id="PTHR46746:SF9">
    <property type="entry name" value="CD209 ANTIGEN-LIKE PROTEIN C-LIKE"/>
    <property type="match status" value="1"/>
</dbReference>
<feature type="compositionally biased region" description="Polar residues" evidence="3">
    <location>
        <begin position="77"/>
        <end position="89"/>
    </location>
</feature>
<organism evidence="6 7">
    <name type="scientific">Neogobius melanostomus</name>
    <name type="common">round goby</name>
    <dbReference type="NCBI Taxonomy" id="47308"/>
    <lineage>
        <taxon>Eukaryota</taxon>
        <taxon>Metazoa</taxon>
        <taxon>Chordata</taxon>
        <taxon>Craniata</taxon>
        <taxon>Vertebrata</taxon>
        <taxon>Euteleostomi</taxon>
        <taxon>Actinopterygii</taxon>
        <taxon>Neopterygii</taxon>
        <taxon>Teleostei</taxon>
        <taxon>Neoteleostei</taxon>
        <taxon>Acanthomorphata</taxon>
        <taxon>Gobiaria</taxon>
        <taxon>Gobiiformes</taxon>
        <taxon>Gobioidei</taxon>
        <taxon>Gobiidae</taxon>
        <taxon>Benthophilinae</taxon>
        <taxon>Neogobiini</taxon>
        <taxon>Neogobius</taxon>
    </lineage>
</organism>
<keyword evidence="7" id="KW-1185">Reference proteome</keyword>
<accession>A0A8C6SW61</accession>
<dbReference type="PROSITE" id="PS50041">
    <property type="entry name" value="C_TYPE_LECTIN_2"/>
    <property type="match status" value="1"/>
</dbReference>
<keyword evidence="2" id="KW-1015">Disulfide bond</keyword>
<feature type="region of interest" description="Disordered" evidence="3">
    <location>
        <begin position="131"/>
        <end position="152"/>
    </location>
</feature>